<keyword evidence="2" id="KW-0472">Membrane</keyword>
<keyword evidence="1" id="KW-0732">Signal</keyword>
<dbReference type="STRING" id="652787.SAMN05216490_3605"/>
<dbReference type="InterPro" id="IPR019554">
    <property type="entry name" value="Soluble_ligand-bd"/>
</dbReference>
<dbReference type="RefSeq" id="WP_091376027.1">
    <property type="nucleotide sequence ID" value="NZ_LT629740.1"/>
</dbReference>
<keyword evidence="2" id="KW-0812">Transmembrane</keyword>
<dbReference type="Pfam" id="PF02563">
    <property type="entry name" value="Poly_export"/>
    <property type="match status" value="1"/>
</dbReference>
<dbReference type="GO" id="GO:0015159">
    <property type="term" value="F:polysaccharide transmembrane transporter activity"/>
    <property type="evidence" value="ECO:0007669"/>
    <property type="project" value="InterPro"/>
</dbReference>
<evidence type="ECO:0000259" key="4">
    <source>
        <dbReference type="Pfam" id="PF10531"/>
    </source>
</evidence>
<feature type="transmembrane region" description="Helical" evidence="2">
    <location>
        <begin position="251"/>
        <end position="270"/>
    </location>
</feature>
<dbReference type="PANTHER" id="PTHR33619">
    <property type="entry name" value="POLYSACCHARIDE EXPORT PROTEIN GFCE-RELATED"/>
    <property type="match status" value="1"/>
</dbReference>
<feature type="domain" description="Polysaccharide export protein N-terminal" evidence="3">
    <location>
        <begin position="55"/>
        <end position="148"/>
    </location>
</feature>
<gene>
    <name evidence="5" type="ORF">SAMN05216490_3605</name>
</gene>
<dbReference type="EMBL" id="LT629740">
    <property type="protein sequence ID" value="SDT47050.1"/>
    <property type="molecule type" value="Genomic_DNA"/>
</dbReference>
<keyword evidence="2" id="KW-1133">Transmembrane helix</keyword>
<sequence length="271" mass="30062">MRKKYPLNSYFILFILFISTTIFSCASRKNIKYFEDIPDSGVLKTIPITAYIEPKIQVDDILSIVVSTVDPAATQPINLGNISVLGSNNSGPVTTQPIISGYLVSKDGDVEIPVLGKIHVLGLTTVEARGAIKERADKFYNDPSVTVRYANFKITVTGEVARPSVYIMPNEKVTLLDALSMAGDLTIYGKRDNVLLLRENNDGSKTAYRINLTKSNLIDQPYYYLHQNDYIYVEPTKGKVAANDIAQARTYAILSSIITVIIVIISRINFK</sequence>
<feature type="domain" description="Soluble ligand binding" evidence="4">
    <location>
        <begin position="153"/>
        <end position="204"/>
    </location>
</feature>
<evidence type="ECO:0000313" key="6">
    <source>
        <dbReference type="Proteomes" id="UP000199679"/>
    </source>
</evidence>
<dbReference type="Proteomes" id="UP000199679">
    <property type="component" value="Chromosome I"/>
</dbReference>
<dbReference type="Gene3D" id="3.30.1950.10">
    <property type="entry name" value="wza like domain"/>
    <property type="match status" value="1"/>
</dbReference>
<evidence type="ECO:0000256" key="1">
    <source>
        <dbReference type="ARBA" id="ARBA00022729"/>
    </source>
</evidence>
<keyword evidence="6" id="KW-1185">Reference proteome</keyword>
<dbReference type="Gene3D" id="3.10.560.10">
    <property type="entry name" value="Outer membrane lipoprotein wza domain like"/>
    <property type="match status" value="2"/>
</dbReference>
<dbReference type="InterPro" id="IPR003715">
    <property type="entry name" value="Poly_export_N"/>
</dbReference>
<evidence type="ECO:0000259" key="3">
    <source>
        <dbReference type="Pfam" id="PF02563"/>
    </source>
</evidence>
<name>A0A1H2AM93_MUCMA</name>
<accession>A0A1H2AM93</accession>
<dbReference type="InterPro" id="IPR049712">
    <property type="entry name" value="Poly_export"/>
</dbReference>
<dbReference type="PROSITE" id="PS51257">
    <property type="entry name" value="PROKAR_LIPOPROTEIN"/>
    <property type="match status" value="1"/>
</dbReference>
<dbReference type="PANTHER" id="PTHR33619:SF3">
    <property type="entry name" value="POLYSACCHARIDE EXPORT PROTEIN GFCE-RELATED"/>
    <property type="match status" value="1"/>
</dbReference>
<dbReference type="AlphaFoldDB" id="A0A1H2AM93"/>
<reference evidence="5 6" key="1">
    <citation type="submission" date="2016-10" db="EMBL/GenBank/DDBJ databases">
        <authorList>
            <person name="de Groot N.N."/>
        </authorList>
    </citation>
    <scope>NUCLEOTIDE SEQUENCE [LARGE SCALE GENOMIC DNA]</scope>
    <source>
        <strain evidence="5 6">MP1X4</strain>
    </source>
</reference>
<dbReference type="Pfam" id="PF10531">
    <property type="entry name" value="SLBB"/>
    <property type="match status" value="1"/>
</dbReference>
<evidence type="ECO:0000313" key="5">
    <source>
        <dbReference type="EMBL" id="SDT47050.1"/>
    </source>
</evidence>
<protein>
    <submittedName>
        <fullName evidence="5">Polysaccharide export outer membrane protein</fullName>
    </submittedName>
</protein>
<dbReference type="OrthoDB" id="662756at2"/>
<organism evidence="5 6">
    <name type="scientific">Mucilaginibacter mallensis</name>
    <dbReference type="NCBI Taxonomy" id="652787"/>
    <lineage>
        <taxon>Bacteria</taxon>
        <taxon>Pseudomonadati</taxon>
        <taxon>Bacteroidota</taxon>
        <taxon>Sphingobacteriia</taxon>
        <taxon>Sphingobacteriales</taxon>
        <taxon>Sphingobacteriaceae</taxon>
        <taxon>Mucilaginibacter</taxon>
    </lineage>
</organism>
<evidence type="ECO:0000256" key="2">
    <source>
        <dbReference type="SAM" id="Phobius"/>
    </source>
</evidence>
<proteinExistence type="predicted"/>